<sequence length="514" mass="57855">MNIIGIPLDIRPYNYDFLVSLVSMDNNVSLKMPEKAVLGYKKQPAEHQAIDEFLKGHCADADALIISLDMYLYGGLFPARIHQMELTELTARLNTLKTLKENYPALKIYASSLVIRTPKYNSSEEEPDYYAHFGHSIFQVGYLSDKEKRVGLSEDEKAQLFAHRSAIDSAAFDDWMLRRSKNLQLIEKAIEFVDEEVIEQLIIPLDDTAQFGFTMQDLERIYEKISLLGVQDRVFVHPGTDESGCTLLTKAYLSMRGQAFFATTYYSNELFKSYIPNYEDRPFVHSLRSHAAASGITLVDDDVSLPVLAINGCGEIMQEAFDISYGLNLHTGTRKPKYKNITYFTHRNLATYAKEIASRALQVPVVVIDVAMSNGGETELIRALDKAGALDAIKGYAGWNTTCNSLGTGIANLVFSTLGDNADAIEHFLKERLVSDWAYQTEVRFPVQYEFLASIGLSYDSFEEKESMVFEKIKSEIETVWKENVKNSVNLCCPVISSISAPFRRMSGLHITLS</sequence>
<dbReference type="Proteomes" id="UP000613022">
    <property type="component" value="Unassembled WGS sequence"/>
</dbReference>
<comment type="caution">
    <text evidence="1">The sequence shown here is derived from an EMBL/GenBank/DDBJ whole genome shotgun (WGS) entry which is preliminary data.</text>
</comment>
<protein>
    <submittedName>
        <fullName evidence="1">DUF4127 family protein</fullName>
    </submittedName>
</protein>
<dbReference type="EMBL" id="JACSEP010000034">
    <property type="protein sequence ID" value="MBC6324472.1"/>
    <property type="molecule type" value="Genomic_DNA"/>
</dbReference>
<evidence type="ECO:0000313" key="2">
    <source>
        <dbReference type="Proteomes" id="UP000613022"/>
    </source>
</evidence>
<dbReference type="Pfam" id="PF13552">
    <property type="entry name" value="DUF4127"/>
    <property type="match status" value="1"/>
</dbReference>
<gene>
    <name evidence="1" type="ORF">H9R40_14745</name>
</gene>
<dbReference type="InterPro" id="IPR025394">
    <property type="entry name" value="DUF4127"/>
</dbReference>
<evidence type="ECO:0000313" key="1">
    <source>
        <dbReference type="EMBL" id="MBC6324472.1"/>
    </source>
</evidence>
<accession>A0AAW3XKI1</accession>
<reference evidence="1" key="1">
    <citation type="submission" date="2020-08" db="EMBL/GenBank/DDBJ databases">
        <title>Distribution of Beta-Lactamase Producing Gram-Negative Bacterial Isolates in Isabela River of Santo Domingo, Dominican Republic.</title>
        <authorList>
            <person name="Calderon V."/>
            <person name="Del Rosario C."/>
            <person name="Duarte A."/>
            <person name="Bonnelly R."/>
            <person name="Barauna R."/>
            <person name="Ramos R.T."/>
            <person name="Perdomo O.P."/>
            <person name="Rodriguez De Francisco L.E."/>
            <person name="Franco De Los Santos E.F."/>
        </authorList>
    </citation>
    <scope>NUCLEOTIDE SEQUENCE</scope>
    <source>
        <strain evidence="1">INTEC_BI4_1.1</strain>
    </source>
</reference>
<dbReference type="RefSeq" id="WP_045269203.1">
    <property type="nucleotide sequence ID" value="NZ_AP022498.1"/>
</dbReference>
<dbReference type="AlphaFoldDB" id="A0AAW3XKI1"/>
<proteinExistence type="predicted"/>
<name>A0AAW3XKI1_9ENTR</name>
<organism evidence="1 2">
    <name type="scientific">Enterobacter kobei</name>
    <dbReference type="NCBI Taxonomy" id="208224"/>
    <lineage>
        <taxon>Bacteria</taxon>
        <taxon>Pseudomonadati</taxon>
        <taxon>Pseudomonadota</taxon>
        <taxon>Gammaproteobacteria</taxon>
        <taxon>Enterobacterales</taxon>
        <taxon>Enterobacteriaceae</taxon>
        <taxon>Enterobacter</taxon>
        <taxon>Enterobacter cloacae complex</taxon>
    </lineage>
</organism>